<dbReference type="InterPro" id="IPR033469">
    <property type="entry name" value="CYTH-like_dom_sf"/>
</dbReference>
<dbReference type="PATRIC" id="fig|269796.9.peg.2456"/>
<dbReference type="PANTHER" id="PTHR39569:SF1">
    <property type="entry name" value="INORGANIC TRIPHOSPHATASE"/>
    <property type="match status" value="1"/>
</dbReference>
<evidence type="ECO:0000313" key="4">
    <source>
        <dbReference type="EMBL" id="ABC23154.1"/>
    </source>
</evidence>
<dbReference type="InterPro" id="IPR038186">
    <property type="entry name" value="CHAD_dom_sf"/>
</dbReference>
<dbReference type="SMART" id="SM00880">
    <property type="entry name" value="CHAD"/>
    <property type="match status" value="1"/>
</dbReference>
<accession>Q2RRU1</accession>
<dbReference type="PROSITE" id="PS51708">
    <property type="entry name" value="CHAD"/>
    <property type="match status" value="1"/>
</dbReference>
<evidence type="ECO:0000259" key="2">
    <source>
        <dbReference type="PROSITE" id="PS51707"/>
    </source>
</evidence>
<dbReference type="SMART" id="SM01118">
    <property type="entry name" value="CYTH"/>
    <property type="match status" value="1"/>
</dbReference>
<dbReference type="Pfam" id="PF05235">
    <property type="entry name" value="CHAD"/>
    <property type="match status" value="1"/>
</dbReference>
<dbReference type="STRING" id="269796.Rru_A2354"/>
<dbReference type="EMBL" id="CP000230">
    <property type="protein sequence ID" value="ABC23154.1"/>
    <property type="molecule type" value="Genomic_DNA"/>
</dbReference>
<evidence type="ECO:0000313" key="5">
    <source>
        <dbReference type="Proteomes" id="UP000001929"/>
    </source>
</evidence>
<dbReference type="SUPFAM" id="SSF55154">
    <property type="entry name" value="CYTH-like phosphatases"/>
    <property type="match status" value="1"/>
</dbReference>
<dbReference type="AlphaFoldDB" id="Q2RRU1"/>
<dbReference type="GO" id="GO:0046872">
    <property type="term" value="F:metal ion binding"/>
    <property type="evidence" value="ECO:0007669"/>
    <property type="project" value="TreeGrafter"/>
</dbReference>
<sequence>MANMETELKLSCPAERIGEVLDHPVMRSPGGRKPVSRHQISTYYDTADNALAKAGLSLRLRSAGRQHWQTVKTKGSERGGLHARGEWEARVATPLPDITLLEHWGLAEDFAALIGEQPLFPRVVTDIRRATRRVTTPTGVVEIAVDRGEVRAEEASEPIAEIELELIEGEVGALYDLALRLAETLPLALGSESKAARGFRLLGLGEPPQAARAEAIPLDGAMPAEEAFWHIGRSCLDHVAANAPALIAASDDDAVHQMRIGIRRLRSAMTTFKAMIAGEDTEAVKEDLRWLMGLLAPARDSEVFLAESLAPLAAAALAQSKTTARPPVESSPSAQGERPPVPEDGAGAPGWAGLRDHFETESLAHQRAAREAVASPRFALLVLRATRWLDGGDWRGADERSVARTTPLGKAAAAVLRKRHKALRRAGRDFEDLSPEARHALRVHIKKLRYALEFLSDLYPEKPTRATLRVLKEAQEILGTAHDIVVAREKLRRAAASAGPGHPDLAFTAGWAAALNEDRQATLETAGRKAWEAVKAMDKVWKS</sequence>
<dbReference type="PROSITE" id="PS51707">
    <property type="entry name" value="CYTH"/>
    <property type="match status" value="1"/>
</dbReference>
<feature type="region of interest" description="Disordered" evidence="1">
    <location>
        <begin position="321"/>
        <end position="352"/>
    </location>
</feature>
<dbReference type="InterPro" id="IPR007899">
    <property type="entry name" value="CHAD_dom"/>
</dbReference>
<organism evidence="4 5">
    <name type="scientific">Rhodospirillum rubrum (strain ATCC 11170 / ATH 1.1.1 / DSM 467 / LMG 4362 / NCIMB 8255 / S1)</name>
    <dbReference type="NCBI Taxonomy" id="269796"/>
    <lineage>
        <taxon>Bacteria</taxon>
        <taxon>Pseudomonadati</taxon>
        <taxon>Pseudomonadota</taxon>
        <taxon>Alphaproteobacteria</taxon>
        <taxon>Rhodospirillales</taxon>
        <taxon>Rhodospirillaceae</taxon>
        <taxon>Rhodospirillum</taxon>
    </lineage>
</organism>
<keyword evidence="5" id="KW-1185">Reference proteome</keyword>
<dbReference type="InterPro" id="IPR023577">
    <property type="entry name" value="CYTH_domain"/>
</dbReference>
<dbReference type="EnsemblBacteria" id="ABC23154">
    <property type="protein sequence ID" value="ABC23154"/>
    <property type="gene ID" value="Rru_A2354"/>
</dbReference>
<dbReference type="eggNOG" id="COG3025">
    <property type="taxonomic scope" value="Bacteria"/>
</dbReference>
<dbReference type="eggNOG" id="COG5607">
    <property type="taxonomic scope" value="Bacteria"/>
</dbReference>
<protein>
    <submittedName>
        <fullName evidence="4">Adenylate cyclase</fullName>
    </submittedName>
</protein>
<feature type="domain" description="CYTH" evidence="2">
    <location>
        <begin position="3"/>
        <end position="205"/>
    </location>
</feature>
<dbReference type="CDD" id="cd07756">
    <property type="entry name" value="CYTH-like_Pase_CHAD"/>
    <property type="match status" value="1"/>
</dbReference>
<dbReference type="Pfam" id="PF01928">
    <property type="entry name" value="CYTH"/>
    <property type="match status" value="1"/>
</dbReference>
<evidence type="ECO:0000259" key="3">
    <source>
        <dbReference type="PROSITE" id="PS51708"/>
    </source>
</evidence>
<evidence type="ECO:0000256" key="1">
    <source>
        <dbReference type="SAM" id="MobiDB-lite"/>
    </source>
</evidence>
<dbReference type="RefSeq" id="WP_011390107.1">
    <property type="nucleotide sequence ID" value="NC_007643.1"/>
</dbReference>
<dbReference type="PANTHER" id="PTHR39569">
    <property type="entry name" value="INORGANIC TRIPHOSPHATASE"/>
    <property type="match status" value="1"/>
</dbReference>
<name>Q2RRU1_RHORT</name>
<feature type="domain" description="CHAD" evidence="3">
    <location>
        <begin position="221"/>
        <end position="532"/>
    </location>
</feature>
<dbReference type="Gene3D" id="2.40.320.10">
    <property type="entry name" value="Hypothetical Protein Pfu-838710-001"/>
    <property type="match status" value="1"/>
</dbReference>
<reference evidence="4 5" key="1">
    <citation type="journal article" date="2011" name="Stand. Genomic Sci.">
        <title>Complete genome sequence of Rhodospirillum rubrum type strain (S1).</title>
        <authorList>
            <person name="Munk A.C."/>
            <person name="Copeland A."/>
            <person name="Lucas S."/>
            <person name="Lapidus A."/>
            <person name="Del Rio T.G."/>
            <person name="Barry K."/>
            <person name="Detter J.C."/>
            <person name="Hammon N."/>
            <person name="Israni S."/>
            <person name="Pitluck S."/>
            <person name="Brettin T."/>
            <person name="Bruce D."/>
            <person name="Han C."/>
            <person name="Tapia R."/>
            <person name="Gilna P."/>
            <person name="Schmutz J."/>
            <person name="Larimer F."/>
            <person name="Land M."/>
            <person name="Kyrpides N.C."/>
            <person name="Mavromatis K."/>
            <person name="Richardson P."/>
            <person name="Rohde M."/>
            <person name="Goker M."/>
            <person name="Klenk H.P."/>
            <person name="Zhang Y."/>
            <person name="Roberts G.P."/>
            <person name="Reslewic S."/>
            <person name="Schwartz D.C."/>
        </authorList>
    </citation>
    <scope>NUCLEOTIDE SEQUENCE [LARGE SCALE GENOMIC DNA]</scope>
    <source>
        <strain evidence="5">ATCC 11170 / ATH 1.1.1 / DSM 467 / LMG 4362 / NCIMB 8255 / S1</strain>
    </source>
</reference>
<dbReference type="GO" id="GO:0050355">
    <property type="term" value="F:inorganic triphosphate phosphatase activity"/>
    <property type="evidence" value="ECO:0007669"/>
    <property type="project" value="InterPro"/>
</dbReference>
<dbReference type="Gene3D" id="1.40.20.10">
    <property type="entry name" value="CHAD domain"/>
    <property type="match status" value="1"/>
</dbReference>
<gene>
    <name evidence="4" type="ordered locus">Rru_A2354</name>
</gene>
<dbReference type="Proteomes" id="UP000001929">
    <property type="component" value="Chromosome"/>
</dbReference>
<dbReference type="InterPro" id="IPR039013">
    <property type="entry name" value="YgiF"/>
</dbReference>
<proteinExistence type="predicted"/>
<dbReference type="HOGENOM" id="CLU_040400_3_0_5"/>
<dbReference type="KEGG" id="rru:Rru_A2354"/>
<dbReference type="PhylomeDB" id="Q2RRU1"/>